<organism evidence="2 3">
    <name type="scientific">Streptosporangium brasiliense</name>
    <dbReference type="NCBI Taxonomy" id="47480"/>
    <lineage>
        <taxon>Bacteria</taxon>
        <taxon>Bacillati</taxon>
        <taxon>Actinomycetota</taxon>
        <taxon>Actinomycetes</taxon>
        <taxon>Streptosporangiales</taxon>
        <taxon>Streptosporangiaceae</taxon>
        <taxon>Streptosporangium</taxon>
    </lineage>
</organism>
<gene>
    <name evidence="2" type="ORF">J2S55_008404</name>
</gene>
<proteinExistence type="predicted"/>
<keyword evidence="3" id="KW-1185">Reference proteome</keyword>
<dbReference type="EMBL" id="JAUSRB010000002">
    <property type="protein sequence ID" value="MDP9869138.1"/>
    <property type="molecule type" value="Genomic_DNA"/>
</dbReference>
<protein>
    <submittedName>
        <fullName evidence="2">Uncharacterized protein</fullName>
    </submittedName>
</protein>
<keyword evidence="1" id="KW-0472">Membrane</keyword>
<keyword evidence="1" id="KW-1133">Transmembrane helix</keyword>
<comment type="caution">
    <text evidence="2">The sequence shown here is derived from an EMBL/GenBank/DDBJ whole genome shotgun (WGS) entry which is preliminary data.</text>
</comment>
<dbReference type="RefSeq" id="WP_306872684.1">
    <property type="nucleotide sequence ID" value="NZ_JAUSRB010000002.1"/>
</dbReference>
<evidence type="ECO:0000256" key="1">
    <source>
        <dbReference type="SAM" id="Phobius"/>
    </source>
</evidence>
<accession>A0ABT9RJ83</accession>
<reference evidence="2 3" key="1">
    <citation type="submission" date="2023-07" db="EMBL/GenBank/DDBJ databases">
        <title>Sequencing the genomes of 1000 actinobacteria strains.</title>
        <authorList>
            <person name="Klenk H.-P."/>
        </authorList>
    </citation>
    <scope>NUCLEOTIDE SEQUENCE [LARGE SCALE GENOMIC DNA]</scope>
    <source>
        <strain evidence="2 3">DSM 44109</strain>
    </source>
</reference>
<dbReference type="Proteomes" id="UP001230426">
    <property type="component" value="Unassembled WGS sequence"/>
</dbReference>
<feature type="transmembrane region" description="Helical" evidence="1">
    <location>
        <begin position="56"/>
        <end position="77"/>
    </location>
</feature>
<name>A0ABT9RJ83_9ACTN</name>
<sequence>MRLLGGTFTAGQPPGGGFRILARLPWDGAAFTGSAVSPPPPTPTALPHGSSRAGLALAHAAGTAAVAVLLGTALAYLPLPSRAIMIDIGMADTALRRAVGTSEPIAELAAAGHEPLRPEGTRCRYFYAGYDITADPVRIVRYCLAGECIVDKRLISVRVGLKNDVRVGPGE</sequence>
<evidence type="ECO:0000313" key="3">
    <source>
        <dbReference type="Proteomes" id="UP001230426"/>
    </source>
</evidence>
<evidence type="ECO:0000313" key="2">
    <source>
        <dbReference type="EMBL" id="MDP9869138.1"/>
    </source>
</evidence>
<keyword evidence="1" id="KW-0812">Transmembrane</keyword>